<dbReference type="OrthoDB" id="6158026at2759"/>
<organism evidence="2 3">
    <name type="scientific">Mytilus edulis</name>
    <name type="common">Blue mussel</name>
    <dbReference type="NCBI Taxonomy" id="6550"/>
    <lineage>
        <taxon>Eukaryota</taxon>
        <taxon>Metazoa</taxon>
        <taxon>Spiralia</taxon>
        <taxon>Lophotrochozoa</taxon>
        <taxon>Mollusca</taxon>
        <taxon>Bivalvia</taxon>
        <taxon>Autobranchia</taxon>
        <taxon>Pteriomorphia</taxon>
        <taxon>Mytilida</taxon>
        <taxon>Mytiloidea</taxon>
        <taxon>Mytilidae</taxon>
        <taxon>Mytilinae</taxon>
        <taxon>Mytilus</taxon>
    </lineage>
</organism>
<dbReference type="Gene3D" id="1.10.1410.40">
    <property type="match status" value="1"/>
</dbReference>
<reference evidence="2" key="1">
    <citation type="submission" date="2021-03" db="EMBL/GenBank/DDBJ databases">
        <authorList>
            <person name="Bekaert M."/>
        </authorList>
    </citation>
    <scope>NUCLEOTIDE SEQUENCE</scope>
</reference>
<feature type="domain" description="Mab-21-like HhH/H2TH-like" evidence="1">
    <location>
        <begin position="59"/>
        <end position="146"/>
    </location>
</feature>
<dbReference type="Proteomes" id="UP000683360">
    <property type="component" value="Unassembled WGS sequence"/>
</dbReference>
<accession>A0A8S3Q6G0</accession>
<comment type="caution">
    <text evidence="2">The sequence shown here is derived from an EMBL/GenBank/DDBJ whole genome shotgun (WGS) entry which is preliminary data.</text>
</comment>
<dbReference type="PANTHER" id="PTHR10656">
    <property type="entry name" value="CELL FATE DETERMINING PROTEIN MAB21-RELATED"/>
    <property type="match status" value="1"/>
</dbReference>
<evidence type="ECO:0000259" key="1">
    <source>
        <dbReference type="Pfam" id="PF20266"/>
    </source>
</evidence>
<name>A0A8S3Q6G0_MYTED</name>
<dbReference type="Pfam" id="PF20266">
    <property type="entry name" value="Mab-21_C"/>
    <property type="match status" value="1"/>
</dbReference>
<dbReference type="AlphaFoldDB" id="A0A8S3Q6G0"/>
<proteinExistence type="predicted"/>
<protein>
    <recommendedName>
        <fullName evidence="1">Mab-21-like HhH/H2TH-like domain-containing protein</fullName>
    </recommendedName>
</protein>
<sequence>MAHPFTIIRLAYKRHDSRFEIIRILCCQKRSSSFLRNRFRMENISNVARTETHYESYRCQHKCYVFLKIINREIINLECITTYHWKTCLFYMIEGNKEDIWKKRLLFHCVKLCVKQMMLWVKNGVCPNYFIPAENLFDGRLTDSLQRTNFEKKLVRVLKDGFNCLHTISSNNICEYFKSRNYTTRFNCQKEKSEQAYIKALYSAKISTFRFAHTASIESIVAYHYNQTNDVTSYKFINFLWLLIHRIQNISTIFEHTAHEVKSAQALLLPCIYTCLASTISAFAFKITQFDIRDILLLGSLSNLFLNGDLSGRLKLISILLAAELYADCEWHLDQLIEEDIKCIPSVCVCRHCPTDSYFLPQKYSYTSSVSTCLSFLPTELPIIPDAMKYEMFRFVGTSIHKIDNTNIVEQWHYRAVVDCNIYFFLLKYLLKRNLERSKNTIMLKTI</sequence>
<evidence type="ECO:0000313" key="3">
    <source>
        <dbReference type="Proteomes" id="UP000683360"/>
    </source>
</evidence>
<dbReference type="InterPro" id="IPR046906">
    <property type="entry name" value="Mab-21_HhH/H2TH-like"/>
</dbReference>
<dbReference type="PANTHER" id="PTHR10656:SF70">
    <property type="entry name" value="PROTEIN MAB-21-RELATED"/>
    <property type="match status" value="1"/>
</dbReference>
<gene>
    <name evidence="2" type="ORF">MEDL_6097</name>
</gene>
<dbReference type="EMBL" id="CAJPWZ010000342">
    <property type="protein sequence ID" value="CAG2190828.1"/>
    <property type="molecule type" value="Genomic_DNA"/>
</dbReference>
<keyword evidence="3" id="KW-1185">Reference proteome</keyword>
<evidence type="ECO:0000313" key="2">
    <source>
        <dbReference type="EMBL" id="CAG2190828.1"/>
    </source>
</evidence>